<dbReference type="Proteomes" id="UP001497457">
    <property type="component" value="Chromosome 24b"/>
</dbReference>
<protein>
    <recommendedName>
        <fullName evidence="5">HIT domain-containing protein</fullName>
    </recommendedName>
</protein>
<reference evidence="7" key="1">
    <citation type="submission" date="2024-06" db="EMBL/GenBank/DDBJ databases">
        <authorList>
            <person name="Ryan C."/>
        </authorList>
    </citation>
    <scope>NUCLEOTIDE SEQUENCE [LARGE SCALE GENOMIC DNA]</scope>
</reference>
<dbReference type="PROSITE" id="PS51084">
    <property type="entry name" value="HIT_2"/>
    <property type="match status" value="1"/>
</dbReference>
<dbReference type="PANTHER" id="PTHR47670:SF1">
    <property type="entry name" value="ADENYLYLSULFATASE HINT3"/>
    <property type="match status" value="1"/>
</dbReference>
<reference evidence="6 7" key="2">
    <citation type="submission" date="2024-10" db="EMBL/GenBank/DDBJ databases">
        <authorList>
            <person name="Ryan C."/>
        </authorList>
    </citation>
    <scope>NUCLEOTIDE SEQUENCE [LARGE SCALE GENOMIC DNA]</scope>
</reference>
<dbReference type="Pfam" id="PF01230">
    <property type="entry name" value="HIT"/>
    <property type="match status" value="1"/>
</dbReference>
<organism evidence="6 7">
    <name type="scientific">Urochloa decumbens</name>
    <dbReference type="NCBI Taxonomy" id="240449"/>
    <lineage>
        <taxon>Eukaryota</taxon>
        <taxon>Viridiplantae</taxon>
        <taxon>Streptophyta</taxon>
        <taxon>Embryophyta</taxon>
        <taxon>Tracheophyta</taxon>
        <taxon>Spermatophyta</taxon>
        <taxon>Magnoliopsida</taxon>
        <taxon>Liliopsida</taxon>
        <taxon>Poales</taxon>
        <taxon>Poaceae</taxon>
        <taxon>PACMAD clade</taxon>
        <taxon>Panicoideae</taxon>
        <taxon>Panicodae</taxon>
        <taxon>Paniceae</taxon>
        <taxon>Melinidinae</taxon>
        <taxon>Urochloa</taxon>
    </lineage>
</organism>
<feature type="compositionally biased region" description="Gly residues" evidence="4">
    <location>
        <begin position="115"/>
        <end position="126"/>
    </location>
</feature>
<evidence type="ECO:0000256" key="4">
    <source>
        <dbReference type="SAM" id="MobiDB-lite"/>
    </source>
</evidence>
<accession>A0ABC9B3N3</accession>
<feature type="compositionally biased region" description="Low complexity" evidence="4">
    <location>
        <begin position="105"/>
        <end position="114"/>
    </location>
</feature>
<dbReference type="InterPro" id="IPR011146">
    <property type="entry name" value="HIT-like"/>
</dbReference>
<dbReference type="PROSITE" id="PS00892">
    <property type="entry name" value="HIT_1"/>
    <property type="match status" value="1"/>
</dbReference>
<dbReference type="GO" id="GO:0047627">
    <property type="term" value="F:adenylylsulfatase activity"/>
    <property type="evidence" value="ECO:0007669"/>
    <property type="project" value="UniProtKB-ARBA"/>
</dbReference>
<gene>
    <name evidence="6" type="ORF">URODEC1_LOCUS61610</name>
</gene>
<dbReference type="SUPFAM" id="SSF54197">
    <property type="entry name" value="HIT-like"/>
    <property type="match status" value="1"/>
</dbReference>
<feature type="active site" description="Tele-AMP-histidine intermediate" evidence="1">
    <location>
        <position position="227"/>
    </location>
</feature>
<feature type="region of interest" description="Disordered" evidence="4">
    <location>
        <begin position="93"/>
        <end position="126"/>
    </location>
</feature>
<feature type="short sequence motif" description="Histidine triad motif" evidence="2 3">
    <location>
        <begin position="225"/>
        <end position="229"/>
    </location>
</feature>
<dbReference type="InterPro" id="IPR036265">
    <property type="entry name" value="HIT-like_sf"/>
</dbReference>
<evidence type="ECO:0000259" key="5">
    <source>
        <dbReference type="PROSITE" id="PS51084"/>
    </source>
</evidence>
<keyword evidence="7" id="KW-1185">Reference proteome</keyword>
<dbReference type="AlphaFoldDB" id="A0ABC9B3N3"/>
<evidence type="ECO:0000313" key="6">
    <source>
        <dbReference type="EMBL" id="CAL4993649.1"/>
    </source>
</evidence>
<dbReference type="InterPro" id="IPR001310">
    <property type="entry name" value="Histidine_triad_HIT"/>
</dbReference>
<dbReference type="Gene3D" id="3.30.428.10">
    <property type="entry name" value="HIT-like"/>
    <property type="match status" value="1"/>
</dbReference>
<feature type="domain" description="HIT" evidence="5">
    <location>
        <begin position="133"/>
        <end position="240"/>
    </location>
</feature>
<dbReference type="PRINTS" id="PR00332">
    <property type="entry name" value="HISTRIAD"/>
</dbReference>
<evidence type="ECO:0000256" key="2">
    <source>
        <dbReference type="PIRSR" id="PIRSR601310-3"/>
    </source>
</evidence>
<dbReference type="PANTHER" id="PTHR47670">
    <property type="entry name" value="ADENYLYLSULFATASE HINT3"/>
    <property type="match status" value="1"/>
</dbReference>
<name>A0ABC9B3N3_9POAL</name>
<dbReference type="CDD" id="cd01277">
    <property type="entry name" value="HINT_subgroup"/>
    <property type="match status" value="1"/>
</dbReference>
<feature type="compositionally biased region" description="Basic residues" evidence="4">
    <location>
        <begin position="39"/>
        <end position="55"/>
    </location>
</feature>
<proteinExistence type="predicted"/>
<evidence type="ECO:0000256" key="3">
    <source>
        <dbReference type="PROSITE-ProRule" id="PRU00464"/>
    </source>
</evidence>
<evidence type="ECO:0000256" key="1">
    <source>
        <dbReference type="PIRSR" id="PIRSR601310-1"/>
    </source>
</evidence>
<evidence type="ECO:0000313" key="7">
    <source>
        <dbReference type="Proteomes" id="UP001497457"/>
    </source>
</evidence>
<dbReference type="InterPro" id="IPR019808">
    <property type="entry name" value="Histidine_triad_CS"/>
</dbReference>
<dbReference type="EMBL" id="OZ075134">
    <property type="protein sequence ID" value="CAL4993649.1"/>
    <property type="molecule type" value="Genomic_DNA"/>
</dbReference>
<dbReference type="InterPro" id="IPR039384">
    <property type="entry name" value="HINT"/>
</dbReference>
<sequence>MFFFLMCDSRRNSCFPSVPRVRGGSGYNNNTPTVPGPKSTRKRRKTQNQKARSHATRSGPQPPLSSGAHGPPTPEMSPPRRLAVLCSHLRADGSAPPAGEQSGEAGSVSTSACASGGGAAAGGDGGGDSAGCVFCRIIRGEAPAYKVYEDDVCLCILDSHPLAPGHSLIIPKCHFPSLEATPPHVVAAMCSKVPFLSNAIMKATECDSFNLVVNNGAAAGQVIFHTHFHIIPRRSGDKLWPTEVTSFRRRSIEPNETSGLVSCIKEQLCSTLEGCKTQASSLLKEP</sequence>
<feature type="region of interest" description="Disordered" evidence="4">
    <location>
        <begin position="17"/>
        <end position="79"/>
    </location>
</feature>